<dbReference type="RefSeq" id="WP_268047627.1">
    <property type="nucleotide sequence ID" value="NZ_JAPQES010000001.1"/>
</dbReference>
<evidence type="ECO:0000256" key="8">
    <source>
        <dbReference type="ARBA" id="ARBA00023136"/>
    </source>
</evidence>
<keyword evidence="7" id="KW-0406">Ion transport</keyword>
<dbReference type="Pfam" id="PF00005">
    <property type="entry name" value="ABC_tran"/>
    <property type="match status" value="1"/>
</dbReference>
<protein>
    <submittedName>
        <fullName evidence="10">ABC transporter ATP-binding protein</fullName>
    </submittedName>
</protein>
<name>A0ABT4CJS4_9CLOT</name>
<dbReference type="PROSITE" id="PS00211">
    <property type="entry name" value="ABC_TRANSPORTER_1"/>
    <property type="match status" value="1"/>
</dbReference>
<dbReference type="SMART" id="SM00382">
    <property type="entry name" value="AAA"/>
    <property type="match status" value="1"/>
</dbReference>
<dbReference type="Gene3D" id="3.40.50.300">
    <property type="entry name" value="P-loop containing nucleotide triphosphate hydrolases"/>
    <property type="match status" value="1"/>
</dbReference>
<dbReference type="InterPro" id="IPR003439">
    <property type="entry name" value="ABC_transporter-like_ATP-bd"/>
</dbReference>
<keyword evidence="5 10" id="KW-0067">ATP-binding</keyword>
<keyword evidence="3" id="KW-0410">Iron transport</keyword>
<dbReference type="InterPro" id="IPR017871">
    <property type="entry name" value="ABC_transporter-like_CS"/>
</dbReference>
<keyword evidence="11" id="KW-1185">Reference proteome</keyword>
<reference evidence="10" key="1">
    <citation type="submission" date="2022-12" db="EMBL/GenBank/DDBJ databases">
        <authorList>
            <person name="Wang J."/>
        </authorList>
    </citation>
    <scope>NUCLEOTIDE SEQUENCE</scope>
    <source>
        <strain evidence="10">HY-42-06</strain>
    </source>
</reference>
<accession>A0ABT4CJS4</accession>
<dbReference type="PANTHER" id="PTHR42781:SF4">
    <property type="entry name" value="SPERMIDINE_PUTRESCINE IMPORT ATP-BINDING PROTEIN POTA"/>
    <property type="match status" value="1"/>
</dbReference>
<dbReference type="PANTHER" id="PTHR42781">
    <property type="entry name" value="SPERMIDINE/PUTRESCINE IMPORT ATP-BINDING PROTEIN POTA"/>
    <property type="match status" value="1"/>
</dbReference>
<dbReference type="EMBL" id="JAPQES010000001">
    <property type="protein sequence ID" value="MCY6369310.1"/>
    <property type="molecule type" value="Genomic_DNA"/>
</dbReference>
<dbReference type="CDD" id="cd03259">
    <property type="entry name" value="ABC_Carb_Solutes_like"/>
    <property type="match status" value="1"/>
</dbReference>
<keyword evidence="4" id="KW-0547">Nucleotide-binding</keyword>
<feature type="domain" description="ABC transporter" evidence="9">
    <location>
        <begin position="3"/>
        <end position="212"/>
    </location>
</feature>
<evidence type="ECO:0000256" key="2">
    <source>
        <dbReference type="ARBA" id="ARBA00022475"/>
    </source>
</evidence>
<evidence type="ECO:0000313" key="11">
    <source>
        <dbReference type="Proteomes" id="UP001079657"/>
    </source>
</evidence>
<keyword evidence="6" id="KW-0408">Iron</keyword>
<evidence type="ECO:0000256" key="5">
    <source>
        <dbReference type="ARBA" id="ARBA00022840"/>
    </source>
</evidence>
<sequence>MYIQIKDLNFKYKNSKQNVIKDFNLNIKRGNIVCILGESGCGKSTILRLISGLEEPLSGSIKIDGKIVVDDKNFVYPEKRGIGMVFQDYALFPHMTIEENIKFGIKKISHDEKKKRVEEVLKLVNLQGYEKRYPHELSGGQQQRVALARAIAPKPALILLDEPFSNLDAHLQNKIRQELKEIIKQTGITSIFVTHDAEDAKAIADQIVNLEIH</sequence>
<dbReference type="GO" id="GO:0005524">
    <property type="term" value="F:ATP binding"/>
    <property type="evidence" value="ECO:0007669"/>
    <property type="project" value="UniProtKB-KW"/>
</dbReference>
<evidence type="ECO:0000259" key="9">
    <source>
        <dbReference type="PROSITE" id="PS50893"/>
    </source>
</evidence>
<keyword evidence="2" id="KW-1003">Cell membrane</keyword>
<evidence type="ECO:0000256" key="6">
    <source>
        <dbReference type="ARBA" id="ARBA00023004"/>
    </source>
</evidence>
<dbReference type="InterPro" id="IPR050093">
    <property type="entry name" value="ABC_SmlMolc_Importer"/>
</dbReference>
<dbReference type="Proteomes" id="UP001079657">
    <property type="component" value="Unassembled WGS sequence"/>
</dbReference>
<proteinExistence type="predicted"/>
<dbReference type="PROSITE" id="PS50893">
    <property type="entry name" value="ABC_TRANSPORTER_2"/>
    <property type="match status" value="1"/>
</dbReference>
<keyword evidence="1" id="KW-0813">Transport</keyword>
<dbReference type="InterPro" id="IPR003593">
    <property type="entry name" value="AAA+_ATPase"/>
</dbReference>
<evidence type="ECO:0000256" key="4">
    <source>
        <dbReference type="ARBA" id="ARBA00022741"/>
    </source>
</evidence>
<organism evidence="10 11">
    <name type="scientific">Clostridium ganghwense</name>
    <dbReference type="NCBI Taxonomy" id="312089"/>
    <lineage>
        <taxon>Bacteria</taxon>
        <taxon>Bacillati</taxon>
        <taxon>Bacillota</taxon>
        <taxon>Clostridia</taxon>
        <taxon>Eubacteriales</taxon>
        <taxon>Clostridiaceae</taxon>
        <taxon>Clostridium</taxon>
    </lineage>
</organism>
<keyword evidence="8" id="KW-0472">Membrane</keyword>
<evidence type="ECO:0000256" key="3">
    <source>
        <dbReference type="ARBA" id="ARBA00022496"/>
    </source>
</evidence>
<comment type="caution">
    <text evidence="10">The sequence shown here is derived from an EMBL/GenBank/DDBJ whole genome shotgun (WGS) entry which is preliminary data.</text>
</comment>
<dbReference type="InterPro" id="IPR015853">
    <property type="entry name" value="ABC_transpr_FbpC"/>
</dbReference>
<evidence type="ECO:0000256" key="7">
    <source>
        <dbReference type="ARBA" id="ARBA00023065"/>
    </source>
</evidence>
<evidence type="ECO:0000313" key="10">
    <source>
        <dbReference type="EMBL" id="MCY6369310.1"/>
    </source>
</evidence>
<gene>
    <name evidence="10" type="ORF">OXH55_01455</name>
</gene>
<dbReference type="SUPFAM" id="SSF52540">
    <property type="entry name" value="P-loop containing nucleoside triphosphate hydrolases"/>
    <property type="match status" value="1"/>
</dbReference>
<evidence type="ECO:0000256" key="1">
    <source>
        <dbReference type="ARBA" id="ARBA00022448"/>
    </source>
</evidence>
<dbReference type="InterPro" id="IPR027417">
    <property type="entry name" value="P-loop_NTPase"/>
</dbReference>